<reference evidence="1 2" key="1">
    <citation type="submission" date="2018-01" db="EMBL/GenBank/DDBJ databases">
        <title>Whole genome sequencing of Histamine producing bacteria.</title>
        <authorList>
            <person name="Butler K."/>
        </authorList>
    </citation>
    <scope>NUCLEOTIDE SEQUENCE [LARGE SCALE GENOMIC DNA]</scope>
    <source>
        <strain evidence="1 2">FS-7.2</strain>
    </source>
</reference>
<evidence type="ECO:0000313" key="2">
    <source>
        <dbReference type="Proteomes" id="UP000241426"/>
    </source>
</evidence>
<name>A0A2T3KLC7_9GAMM</name>
<gene>
    <name evidence="1" type="ORF">C9J27_05160</name>
</gene>
<accession>A0A2T3KLC7</accession>
<dbReference type="Proteomes" id="UP000241426">
    <property type="component" value="Unassembled WGS sequence"/>
</dbReference>
<dbReference type="AlphaFoldDB" id="A0A2T3KLC7"/>
<dbReference type="RefSeq" id="WP_107289154.1">
    <property type="nucleotide sequence ID" value="NZ_PYNF01000003.1"/>
</dbReference>
<sequence length="104" mass="11907">MTYDEVYADWYYLFQKISVAEDMTGGYVDSEDLDLLLKKPSKATAKGCLVRQISYWFSAGIEYSDKHSGKSVFDLIEEYPKIISIAERHNIDLNDCPTVFVSGY</sequence>
<comment type="caution">
    <text evidence="1">The sequence shown here is derived from an EMBL/GenBank/DDBJ whole genome shotgun (WGS) entry which is preliminary data.</text>
</comment>
<protein>
    <submittedName>
        <fullName evidence="1">Uncharacterized protein</fullName>
    </submittedName>
</protein>
<evidence type="ECO:0000313" key="1">
    <source>
        <dbReference type="EMBL" id="PSV00524.1"/>
    </source>
</evidence>
<dbReference type="EMBL" id="PYNF01000003">
    <property type="protein sequence ID" value="PSV00524.1"/>
    <property type="molecule type" value="Genomic_DNA"/>
</dbReference>
<organism evidence="1 2">
    <name type="scientific">Photobacterium kishitanii</name>
    <dbReference type="NCBI Taxonomy" id="318456"/>
    <lineage>
        <taxon>Bacteria</taxon>
        <taxon>Pseudomonadati</taxon>
        <taxon>Pseudomonadota</taxon>
        <taxon>Gammaproteobacteria</taxon>
        <taxon>Vibrionales</taxon>
        <taxon>Vibrionaceae</taxon>
        <taxon>Photobacterium</taxon>
    </lineage>
</organism>
<proteinExistence type="predicted"/>